<dbReference type="STRING" id="1821621.A8C75_16030"/>
<evidence type="ECO:0000313" key="2">
    <source>
        <dbReference type="EMBL" id="ANG63835.1"/>
    </source>
</evidence>
<protein>
    <submittedName>
        <fullName evidence="2">Uncharacterized protein</fullName>
    </submittedName>
</protein>
<dbReference type="PROSITE" id="PS51257">
    <property type="entry name" value="PROKAR_LIPOPROTEIN"/>
    <property type="match status" value="1"/>
</dbReference>
<dbReference type="KEGG" id="mars:A8C75_16030"/>
<keyword evidence="1" id="KW-0732">Signal</keyword>
<sequence>MNRYKTARAFVAGVLGFAGLSIAQACEVEILGAEFQSSGADRWSVSVTLQHADSGWDHYADNWRVVDEAGAVLGDRVLFHPHVDEQPFTRALSGVMVPEGTHRLFIEAHDKVHGWSAKRLAVDLAEARDGRLQVKAR</sequence>
<dbReference type="Proteomes" id="UP000078070">
    <property type="component" value="Chromosome"/>
</dbReference>
<reference evidence="2 3" key="2">
    <citation type="journal article" date="2018" name="Int. J. Syst. Evol. Microbiol.">
        <title>Marinobacterium aestuarii sp. nov., a benzene-degrading marine bacterium isolated from estuary sediment.</title>
        <authorList>
            <person name="Bae S.S."/>
            <person name="Jung J."/>
            <person name="Chung D."/>
            <person name="Baek K."/>
        </authorList>
    </citation>
    <scope>NUCLEOTIDE SEQUENCE [LARGE SCALE GENOMIC DNA]</scope>
    <source>
        <strain evidence="2 3">ST58-10</strain>
    </source>
</reference>
<dbReference type="EMBL" id="CP015839">
    <property type="protein sequence ID" value="ANG63835.1"/>
    <property type="molecule type" value="Genomic_DNA"/>
</dbReference>
<organism evidence="2 3">
    <name type="scientific">Marinobacterium aestuarii</name>
    <dbReference type="NCBI Taxonomy" id="1821621"/>
    <lineage>
        <taxon>Bacteria</taxon>
        <taxon>Pseudomonadati</taxon>
        <taxon>Pseudomonadota</taxon>
        <taxon>Gammaproteobacteria</taxon>
        <taxon>Oceanospirillales</taxon>
        <taxon>Oceanospirillaceae</taxon>
        <taxon>Marinobacterium</taxon>
    </lineage>
</organism>
<reference evidence="3" key="1">
    <citation type="submission" date="2016-05" db="EMBL/GenBank/DDBJ databases">
        <authorList>
            <person name="Baek K."/>
            <person name="Yang S.-J."/>
        </authorList>
    </citation>
    <scope>NUCLEOTIDE SEQUENCE [LARGE SCALE GENOMIC DNA]</scope>
    <source>
        <strain evidence="3">ST58-10</strain>
    </source>
</reference>
<proteinExistence type="predicted"/>
<accession>A0A1A9F0Z0</accession>
<gene>
    <name evidence="2" type="ORF">A8C75_16030</name>
</gene>
<dbReference type="AlphaFoldDB" id="A0A1A9F0Z0"/>
<keyword evidence="3" id="KW-1185">Reference proteome</keyword>
<name>A0A1A9F0Z0_9GAMM</name>
<evidence type="ECO:0000256" key="1">
    <source>
        <dbReference type="SAM" id="SignalP"/>
    </source>
</evidence>
<evidence type="ECO:0000313" key="3">
    <source>
        <dbReference type="Proteomes" id="UP000078070"/>
    </source>
</evidence>
<dbReference type="OrthoDB" id="573055at2"/>
<dbReference type="RefSeq" id="WP_067384656.1">
    <property type="nucleotide sequence ID" value="NZ_CP015839.1"/>
</dbReference>
<feature type="signal peptide" evidence="1">
    <location>
        <begin position="1"/>
        <end position="25"/>
    </location>
</feature>
<feature type="chain" id="PRO_5008386601" evidence="1">
    <location>
        <begin position="26"/>
        <end position="137"/>
    </location>
</feature>